<dbReference type="Proteomes" id="UP000314294">
    <property type="component" value="Unassembled WGS sequence"/>
</dbReference>
<name>A0A4Z2IL08_9TELE</name>
<accession>A0A4Z2IL08</accession>
<evidence type="ECO:0000256" key="1">
    <source>
        <dbReference type="SAM" id="MobiDB-lite"/>
    </source>
</evidence>
<reference evidence="2 3" key="1">
    <citation type="submission" date="2019-03" db="EMBL/GenBank/DDBJ databases">
        <title>First draft genome of Liparis tanakae, snailfish: a comprehensive survey of snailfish specific genes.</title>
        <authorList>
            <person name="Kim W."/>
            <person name="Song I."/>
            <person name="Jeong J.-H."/>
            <person name="Kim D."/>
            <person name="Kim S."/>
            <person name="Ryu S."/>
            <person name="Song J.Y."/>
            <person name="Lee S.K."/>
        </authorList>
    </citation>
    <scope>NUCLEOTIDE SEQUENCE [LARGE SCALE GENOMIC DNA]</scope>
    <source>
        <tissue evidence="2">Muscle</tissue>
    </source>
</reference>
<evidence type="ECO:0000313" key="2">
    <source>
        <dbReference type="EMBL" id="TNN77873.1"/>
    </source>
</evidence>
<comment type="caution">
    <text evidence="2">The sequence shown here is derived from an EMBL/GenBank/DDBJ whole genome shotgun (WGS) entry which is preliminary data.</text>
</comment>
<dbReference type="AlphaFoldDB" id="A0A4Z2IL08"/>
<keyword evidence="3" id="KW-1185">Reference proteome</keyword>
<feature type="compositionally biased region" description="Basic and acidic residues" evidence="1">
    <location>
        <begin position="14"/>
        <end position="31"/>
    </location>
</feature>
<gene>
    <name evidence="2" type="ORF">EYF80_011930</name>
</gene>
<evidence type="ECO:0000313" key="3">
    <source>
        <dbReference type="Proteomes" id="UP000314294"/>
    </source>
</evidence>
<organism evidence="2 3">
    <name type="scientific">Liparis tanakae</name>
    <name type="common">Tanaka's snailfish</name>
    <dbReference type="NCBI Taxonomy" id="230148"/>
    <lineage>
        <taxon>Eukaryota</taxon>
        <taxon>Metazoa</taxon>
        <taxon>Chordata</taxon>
        <taxon>Craniata</taxon>
        <taxon>Vertebrata</taxon>
        <taxon>Euteleostomi</taxon>
        <taxon>Actinopterygii</taxon>
        <taxon>Neopterygii</taxon>
        <taxon>Teleostei</taxon>
        <taxon>Neoteleostei</taxon>
        <taxon>Acanthomorphata</taxon>
        <taxon>Eupercaria</taxon>
        <taxon>Perciformes</taxon>
        <taxon>Cottioidei</taxon>
        <taxon>Cottales</taxon>
        <taxon>Liparidae</taxon>
        <taxon>Liparis</taxon>
    </lineage>
</organism>
<feature type="region of interest" description="Disordered" evidence="1">
    <location>
        <begin position="1"/>
        <end position="31"/>
    </location>
</feature>
<sequence>MERRLLVVNNDDSGYERSDEPGNNNVKRERVQASRDEAAMLRLNTVIRQSYSRMCLTRIWEAPQPPSQWPAIRSV</sequence>
<protein>
    <submittedName>
        <fullName evidence="2">Uncharacterized protein</fullName>
    </submittedName>
</protein>
<proteinExistence type="predicted"/>
<dbReference type="EMBL" id="SRLO01000079">
    <property type="protein sequence ID" value="TNN77873.1"/>
    <property type="molecule type" value="Genomic_DNA"/>
</dbReference>